<gene>
    <name evidence="1" type="ORF">OCBIM_22008171mg</name>
</gene>
<dbReference type="AlphaFoldDB" id="A0A0L8HRI1"/>
<reference evidence="1" key="1">
    <citation type="submission" date="2015-07" db="EMBL/GenBank/DDBJ databases">
        <title>MeaNS - Measles Nucleotide Surveillance Program.</title>
        <authorList>
            <person name="Tran T."/>
            <person name="Druce J."/>
        </authorList>
    </citation>
    <scope>NUCLEOTIDE SEQUENCE</scope>
    <source>
        <strain evidence="1">UCB-OBI-ISO-001</strain>
        <tissue evidence="1">Gonad</tissue>
    </source>
</reference>
<protein>
    <submittedName>
        <fullName evidence="1">Uncharacterized protein</fullName>
    </submittedName>
</protein>
<organism evidence="1">
    <name type="scientific">Octopus bimaculoides</name>
    <name type="common">California two-spotted octopus</name>
    <dbReference type="NCBI Taxonomy" id="37653"/>
    <lineage>
        <taxon>Eukaryota</taxon>
        <taxon>Metazoa</taxon>
        <taxon>Spiralia</taxon>
        <taxon>Lophotrochozoa</taxon>
        <taxon>Mollusca</taxon>
        <taxon>Cephalopoda</taxon>
        <taxon>Coleoidea</taxon>
        <taxon>Octopodiformes</taxon>
        <taxon>Octopoda</taxon>
        <taxon>Incirrata</taxon>
        <taxon>Octopodidae</taxon>
        <taxon>Octopus</taxon>
    </lineage>
</organism>
<sequence>MSNHRGGGVFRISYNLQETPTPPSPPPSCQTATNLHCDVFLSTIFFFSVSTHQ</sequence>
<proteinExistence type="predicted"/>
<accession>A0A0L8HRI1</accession>
<name>A0A0L8HRI1_OCTBM</name>
<evidence type="ECO:0000313" key="1">
    <source>
        <dbReference type="EMBL" id="KOF91797.1"/>
    </source>
</evidence>
<dbReference type="EMBL" id="KQ417481">
    <property type="protein sequence ID" value="KOF91797.1"/>
    <property type="molecule type" value="Genomic_DNA"/>
</dbReference>